<feature type="signal peptide" evidence="1">
    <location>
        <begin position="1"/>
        <end position="22"/>
    </location>
</feature>
<accession>A0A5P8E7G6</accession>
<dbReference type="PROSITE" id="PS51257">
    <property type="entry name" value="PROKAR_LIPOPROTEIN"/>
    <property type="match status" value="1"/>
</dbReference>
<proteinExistence type="predicted"/>
<sequence>MKFLRKVAVMALVALCSGTTVSCISGEDIKTNEYEDSIVENRAQKDYLVKIFIEYPENGPKQQVQAIRKWIGSMLDVRQDSALIDGESFVKQFIKNNKFADNVAAVYPLGYTYTVDCRKTSETDRYVTYVIETTQFKSGVRKTIQIDGKTFLKPEGKQLNSAEIFNSQYERQLANVICKGLIEDCQVPDFEGLMQKLGSSCLEPSTQTVLNLPKADPWIEDDVIVFQYQEGEIGPFTAGTPKARIDMDDVEEYFSPSFKKAWKTAARD</sequence>
<dbReference type="KEGG" id="alq:C7Y71_007550"/>
<organism evidence="2 3">
    <name type="scientific">Pseudoprevotella muciniphila</name>
    <dbReference type="NCBI Taxonomy" id="2133944"/>
    <lineage>
        <taxon>Bacteria</taxon>
        <taxon>Pseudomonadati</taxon>
        <taxon>Bacteroidota</taxon>
        <taxon>Bacteroidia</taxon>
        <taxon>Bacteroidales</taxon>
        <taxon>Prevotellaceae</taxon>
        <taxon>Pseudoprevotella</taxon>
    </lineage>
</organism>
<protein>
    <submittedName>
        <fullName evidence="2">DUF3298 domain-containing protein</fullName>
    </submittedName>
</protein>
<dbReference type="InterPro" id="IPR037126">
    <property type="entry name" value="PdaC/RsiV-like_sf"/>
</dbReference>
<keyword evidence="3" id="KW-1185">Reference proteome</keyword>
<gene>
    <name evidence="2" type="ORF">C7Y71_007550</name>
</gene>
<reference evidence="2 3" key="1">
    <citation type="submission" date="2018-11" db="EMBL/GenBank/DDBJ databases">
        <authorList>
            <person name="Na S.W."/>
            <person name="Baik M."/>
        </authorList>
    </citation>
    <scope>NUCLEOTIDE SEQUENCE [LARGE SCALE GENOMIC DNA]</scope>
    <source>
        <strain evidence="2 3">E39</strain>
    </source>
</reference>
<evidence type="ECO:0000313" key="3">
    <source>
        <dbReference type="Proteomes" id="UP000249375"/>
    </source>
</evidence>
<dbReference type="Proteomes" id="UP000249375">
    <property type="component" value="Chromosome"/>
</dbReference>
<dbReference type="Gene3D" id="3.90.640.20">
    <property type="entry name" value="Heat-shock cognate protein, ATPase"/>
    <property type="match status" value="1"/>
</dbReference>
<feature type="chain" id="PRO_5024397049" evidence="1">
    <location>
        <begin position="23"/>
        <end position="268"/>
    </location>
</feature>
<dbReference type="RefSeq" id="WP_111897951.1">
    <property type="nucleotide sequence ID" value="NZ_CP033459.1"/>
</dbReference>
<dbReference type="EMBL" id="CP033459">
    <property type="protein sequence ID" value="QFQ12882.1"/>
    <property type="molecule type" value="Genomic_DNA"/>
</dbReference>
<evidence type="ECO:0000256" key="1">
    <source>
        <dbReference type="SAM" id="SignalP"/>
    </source>
</evidence>
<dbReference type="AlphaFoldDB" id="A0A5P8E7G6"/>
<evidence type="ECO:0000313" key="2">
    <source>
        <dbReference type="EMBL" id="QFQ12882.1"/>
    </source>
</evidence>
<name>A0A5P8E7G6_9BACT</name>
<keyword evidence="1" id="KW-0732">Signal</keyword>